<keyword evidence="2" id="KW-1185">Reference proteome</keyword>
<accession>A0ABW8P855</accession>
<proteinExistence type="predicted"/>
<name>A0ABW8P855_9FLAO</name>
<organism evidence="1 2">
    <name type="scientific">Flavobacterium oreochromis</name>
    <dbReference type="NCBI Taxonomy" id="2906078"/>
    <lineage>
        <taxon>Bacteria</taxon>
        <taxon>Pseudomonadati</taxon>
        <taxon>Bacteroidota</taxon>
        <taxon>Flavobacteriia</taxon>
        <taxon>Flavobacteriales</taxon>
        <taxon>Flavobacteriaceae</taxon>
        <taxon>Flavobacterium</taxon>
    </lineage>
</organism>
<sequence length="106" mass="12411">MKVSSRNLPNGKIVIEYNRKKYISDKILEKDNYENFIKNLHPFLQKHIEYMDFIPQDCSGYNDGKLYEKLYGGKIKLGKLRSAQRPGIHTEVLVLNELIKDKILVV</sequence>
<dbReference type="RefSeq" id="WP_088401069.1">
    <property type="nucleotide sequence ID" value="NZ_JAZGZP010000004.1"/>
</dbReference>
<gene>
    <name evidence="1" type="ORF">V3I07_02830</name>
</gene>
<protein>
    <submittedName>
        <fullName evidence="1">Uncharacterized protein</fullName>
    </submittedName>
</protein>
<evidence type="ECO:0000313" key="2">
    <source>
        <dbReference type="Proteomes" id="UP001621706"/>
    </source>
</evidence>
<dbReference type="EMBL" id="JAZGZP010000004">
    <property type="protein sequence ID" value="MFK6999824.1"/>
    <property type="molecule type" value="Genomic_DNA"/>
</dbReference>
<comment type="caution">
    <text evidence="1">The sequence shown here is derived from an EMBL/GenBank/DDBJ whole genome shotgun (WGS) entry which is preliminary data.</text>
</comment>
<reference evidence="1 2" key="1">
    <citation type="submission" date="2024-02" db="EMBL/GenBank/DDBJ databases">
        <title>Comparative Genomic Analysis of Flavobacterium Species Causing Columnaris Disease of Freshwater Fish in Thailand: Insights into Virulence and Resistance Mechanisms.</title>
        <authorList>
            <person name="Nguyen D."/>
            <person name="Chokmangmeepisarn P."/>
            <person name="Khianchaikhan K."/>
            <person name="Morishita M."/>
            <person name="Bunnoy A."/>
            <person name="Rodkhum C."/>
        </authorList>
    </citation>
    <scope>NUCLEOTIDE SEQUENCE [LARGE SCALE GENOMIC DNA]</scope>
    <source>
        <strain evidence="1 2">CNRT2201</strain>
    </source>
</reference>
<evidence type="ECO:0000313" key="1">
    <source>
        <dbReference type="EMBL" id="MFK6999824.1"/>
    </source>
</evidence>
<dbReference type="Proteomes" id="UP001621706">
    <property type="component" value="Unassembled WGS sequence"/>
</dbReference>